<dbReference type="PANTHER" id="PTHR11977">
    <property type="entry name" value="VILLIN"/>
    <property type="match status" value="1"/>
</dbReference>
<sequence length="286" mass="32710">MGHAVMEPFLSSVATWWNFADSRSLKGVLAFHAMSSSAKALEPTFQGAGQRLQERKDYSFCCVHACNLLYAKDAPISLSLWNSYLTIHRGTEIWRNENFQPVPLPKSDYGKFYSGDSYIVLQVLTILTYFPCTFYSIKTVELDATLGHESDKFLSYFKPCIIPLEGGVASGFKKPEEEEFETQICFILREWSRFLCSSLNHDDVFILDTKDKIFQFNGANSNIQERAMALEVIQFLKDKYHEGTVMLQSLVNFTASLMGSLSLQMVNFPNLCWKTINVIYWTVLLR</sequence>
<evidence type="ECO:0000259" key="2">
    <source>
        <dbReference type="Pfam" id="PF00626"/>
    </source>
</evidence>
<evidence type="ECO:0000313" key="4">
    <source>
        <dbReference type="Proteomes" id="UP000823749"/>
    </source>
</evidence>
<dbReference type="InterPro" id="IPR007123">
    <property type="entry name" value="Gelsolin-like_dom"/>
</dbReference>
<comment type="caution">
    <text evidence="3">The sequence shown here is derived from an EMBL/GenBank/DDBJ whole genome shotgun (WGS) entry which is preliminary data.</text>
</comment>
<dbReference type="InterPro" id="IPR029006">
    <property type="entry name" value="ADF-H/Gelsolin-like_dom_sf"/>
</dbReference>
<dbReference type="Pfam" id="PF00626">
    <property type="entry name" value="Gelsolin"/>
    <property type="match status" value="1"/>
</dbReference>
<gene>
    <name evidence="3" type="ORF">RHGRI_006411</name>
</gene>
<dbReference type="GO" id="GO:0051014">
    <property type="term" value="P:actin filament severing"/>
    <property type="evidence" value="ECO:0007669"/>
    <property type="project" value="TreeGrafter"/>
</dbReference>
<name>A0AAV6KSY2_9ERIC</name>
<proteinExistence type="predicted"/>
<dbReference type="Gene3D" id="3.40.20.10">
    <property type="entry name" value="Severin"/>
    <property type="match status" value="3"/>
</dbReference>
<dbReference type="AlphaFoldDB" id="A0AAV6KSY2"/>
<dbReference type="GO" id="GO:0051015">
    <property type="term" value="F:actin filament binding"/>
    <property type="evidence" value="ECO:0007669"/>
    <property type="project" value="InterPro"/>
</dbReference>
<dbReference type="EMBL" id="JACTNZ010000003">
    <property type="protein sequence ID" value="KAG5555757.1"/>
    <property type="molecule type" value="Genomic_DNA"/>
</dbReference>
<accession>A0AAV6KSY2</accession>
<protein>
    <recommendedName>
        <fullName evidence="2">Gelsolin-like domain-containing protein</fullName>
    </recommendedName>
</protein>
<dbReference type="SUPFAM" id="SSF55753">
    <property type="entry name" value="Actin depolymerizing proteins"/>
    <property type="match status" value="2"/>
</dbReference>
<keyword evidence="1" id="KW-0677">Repeat</keyword>
<dbReference type="SMART" id="SM00262">
    <property type="entry name" value="GEL"/>
    <property type="match status" value="2"/>
</dbReference>
<dbReference type="PANTHER" id="PTHR11977:SF51">
    <property type="entry name" value="PROTEIN FLIGHTLESS-1 HOMOLOG"/>
    <property type="match status" value="1"/>
</dbReference>
<feature type="domain" description="Gelsolin-like" evidence="2">
    <location>
        <begin position="196"/>
        <end position="242"/>
    </location>
</feature>
<evidence type="ECO:0000256" key="1">
    <source>
        <dbReference type="ARBA" id="ARBA00022737"/>
    </source>
</evidence>
<evidence type="ECO:0000313" key="3">
    <source>
        <dbReference type="EMBL" id="KAG5555757.1"/>
    </source>
</evidence>
<keyword evidence="4" id="KW-1185">Reference proteome</keyword>
<organism evidence="3 4">
    <name type="scientific">Rhododendron griersonianum</name>
    <dbReference type="NCBI Taxonomy" id="479676"/>
    <lineage>
        <taxon>Eukaryota</taxon>
        <taxon>Viridiplantae</taxon>
        <taxon>Streptophyta</taxon>
        <taxon>Embryophyta</taxon>
        <taxon>Tracheophyta</taxon>
        <taxon>Spermatophyta</taxon>
        <taxon>Magnoliopsida</taxon>
        <taxon>eudicotyledons</taxon>
        <taxon>Gunneridae</taxon>
        <taxon>Pentapetalae</taxon>
        <taxon>asterids</taxon>
        <taxon>Ericales</taxon>
        <taxon>Ericaceae</taxon>
        <taxon>Ericoideae</taxon>
        <taxon>Rhodoreae</taxon>
        <taxon>Rhododendron</taxon>
    </lineage>
</organism>
<reference evidence="3" key="1">
    <citation type="submission" date="2020-08" db="EMBL/GenBank/DDBJ databases">
        <title>Plant Genome Project.</title>
        <authorList>
            <person name="Zhang R.-G."/>
        </authorList>
    </citation>
    <scope>NUCLEOTIDE SEQUENCE</scope>
    <source>
        <strain evidence="3">WSP0</strain>
        <tissue evidence="3">Leaf</tissue>
    </source>
</reference>
<dbReference type="Proteomes" id="UP000823749">
    <property type="component" value="Chromosome 3"/>
</dbReference>
<dbReference type="InterPro" id="IPR007122">
    <property type="entry name" value="Villin/Gelsolin"/>
</dbReference>